<feature type="compositionally biased region" description="Basic and acidic residues" evidence="2">
    <location>
        <begin position="582"/>
        <end position="592"/>
    </location>
</feature>
<evidence type="ECO:0000256" key="2">
    <source>
        <dbReference type="SAM" id="MobiDB-lite"/>
    </source>
</evidence>
<feature type="coiled-coil region" evidence="1">
    <location>
        <begin position="236"/>
        <end position="263"/>
    </location>
</feature>
<evidence type="ECO:0000256" key="1">
    <source>
        <dbReference type="SAM" id="Coils"/>
    </source>
</evidence>
<feature type="compositionally biased region" description="Polar residues" evidence="2">
    <location>
        <begin position="561"/>
        <end position="580"/>
    </location>
</feature>
<keyword evidence="1" id="KW-0175">Coiled coil</keyword>
<feature type="compositionally biased region" description="Polar residues" evidence="2">
    <location>
        <begin position="541"/>
        <end position="553"/>
    </location>
</feature>
<dbReference type="EMBL" id="JBFCZG010000007">
    <property type="protein sequence ID" value="KAL3419846.1"/>
    <property type="molecule type" value="Genomic_DNA"/>
</dbReference>
<name>A0ABR4P950_9HELO</name>
<proteinExistence type="predicted"/>
<protein>
    <submittedName>
        <fullName evidence="3">Uncharacterized protein</fullName>
    </submittedName>
</protein>
<feature type="region of interest" description="Disordered" evidence="2">
    <location>
        <begin position="635"/>
        <end position="656"/>
    </location>
</feature>
<evidence type="ECO:0000313" key="4">
    <source>
        <dbReference type="Proteomes" id="UP001629113"/>
    </source>
</evidence>
<feature type="compositionally biased region" description="Low complexity" evidence="2">
    <location>
        <begin position="597"/>
        <end position="612"/>
    </location>
</feature>
<feature type="region of interest" description="Disordered" evidence="2">
    <location>
        <begin position="535"/>
        <end position="622"/>
    </location>
</feature>
<feature type="region of interest" description="Disordered" evidence="2">
    <location>
        <begin position="79"/>
        <end position="119"/>
    </location>
</feature>
<sequence length="656" mass="73118">MADDNIGAKIQLKAEEVEILEDDPQVNTGLGFNRYAGLDETMSWEDSTDMMVSEELLPSANLFRLEAQEELQHPLSLDHLSNMNNSADVDTEGEAVPPTTSVAKHHDRSPQTNPPPTDSLQAHQLMAKMSKLLDEKFRDSHGRANLLATELAVTQEKLREAETKIRRLNSQLEEREVQVIKLNAEKEFIHWSRVKDNEELRGLMIRIEDQCRKNREANDSQADEFIEMAAGIEVTLDRVTVAVDQLAAEQAKLQSQIDCIKVKSELSTADATFVGCSSRIATCDESSSVLLTTQGTSENLGDCETVRDREKSSEDSAGSPNDVVTAFESNQGVERRDSVHDAEGSKELAENIKALNEMVQQLLSRELVSTHSLHETLRDTFTSDEFAGAIEDLVTVGDLKFFGQHMPGLTYFNAIMSTVLTIDEFHESMSEVKTAVQGLLREATFTEASGKLLKSDSFHKKANAVLKSFNETSKTFLKTEDFESVAEKLLSTKTFETQMEKSVDKLLTTQVFASIAKKFLTRDAFLAFMGNLYNPRESQPPGASQDSTRPRSQSYRRRTWSDLSTPRSFSPADHQTTGTRSRVRDASPRLRVADSTSSSSSPAPSESEASSPRQSLFSSIFKNRQKRTAYAVVEVGDEADEEGTMAKRRRMLDEAR</sequence>
<comment type="caution">
    <text evidence="3">The sequence shown here is derived from an EMBL/GenBank/DDBJ whole genome shotgun (WGS) entry which is preliminary data.</text>
</comment>
<organism evidence="3 4">
    <name type="scientific">Phlyctema vagabunda</name>
    <dbReference type="NCBI Taxonomy" id="108571"/>
    <lineage>
        <taxon>Eukaryota</taxon>
        <taxon>Fungi</taxon>
        <taxon>Dikarya</taxon>
        <taxon>Ascomycota</taxon>
        <taxon>Pezizomycotina</taxon>
        <taxon>Leotiomycetes</taxon>
        <taxon>Helotiales</taxon>
        <taxon>Dermateaceae</taxon>
        <taxon>Phlyctema</taxon>
    </lineage>
</organism>
<dbReference type="Proteomes" id="UP001629113">
    <property type="component" value="Unassembled WGS sequence"/>
</dbReference>
<gene>
    <name evidence="3" type="ORF">PVAG01_08344</name>
</gene>
<feature type="compositionally biased region" description="Polar residues" evidence="2">
    <location>
        <begin position="613"/>
        <end position="622"/>
    </location>
</feature>
<accession>A0ABR4P950</accession>
<reference evidence="3 4" key="1">
    <citation type="submission" date="2024-06" db="EMBL/GenBank/DDBJ databases">
        <title>Complete genome of Phlyctema vagabunda strain 19-DSS-EL-015.</title>
        <authorList>
            <person name="Fiorenzani C."/>
        </authorList>
    </citation>
    <scope>NUCLEOTIDE SEQUENCE [LARGE SCALE GENOMIC DNA]</scope>
    <source>
        <strain evidence="3 4">19-DSS-EL-015</strain>
    </source>
</reference>
<keyword evidence="4" id="KW-1185">Reference proteome</keyword>
<evidence type="ECO:0000313" key="3">
    <source>
        <dbReference type="EMBL" id="KAL3419846.1"/>
    </source>
</evidence>
<feature type="compositionally biased region" description="Polar residues" evidence="2">
    <location>
        <begin position="79"/>
        <end position="88"/>
    </location>
</feature>
<feature type="coiled-coil region" evidence="1">
    <location>
        <begin position="144"/>
        <end position="185"/>
    </location>
</feature>